<keyword evidence="2" id="KW-0813">Transport</keyword>
<dbReference type="InterPro" id="IPR003439">
    <property type="entry name" value="ABC_transporter-like_ATP-bd"/>
</dbReference>
<evidence type="ECO:0000313" key="7">
    <source>
        <dbReference type="Proteomes" id="UP001596356"/>
    </source>
</evidence>
<dbReference type="PROSITE" id="PS00211">
    <property type="entry name" value="ABC_TRANSPORTER_1"/>
    <property type="match status" value="1"/>
</dbReference>
<dbReference type="InterPro" id="IPR050319">
    <property type="entry name" value="ABC_transp_ATP-bind"/>
</dbReference>
<protein>
    <submittedName>
        <fullName evidence="6">ABC transporter ATP-binding protein</fullName>
    </submittedName>
</protein>
<dbReference type="InterPro" id="IPR003593">
    <property type="entry name" value="AAA+_ATPase"/>
</dbReference>
<comment type="caution">
    <text evidence="6">The sequence shown here is derived from an EMBL/GenBank/DDBJ whole genome shotgun (WGS) entry which is preliminary data.</text>
</comment>
<keyword evidence="7" id="KW-1185">Reference proteome</keyword>
<dbReference type="Pfam" id="PF00005">
    <property type="entry name" value="ABC_tran"/>
    <property type="match status" value="1"/>
</dbReference>
<keyword evidence="4 6" id="KW-0067">ATP-binding</keyword>
<evidence type="ECO:0000259" key="5">
    <source>
        <dbReference type="PROSITE" id="PS50893"/>
    </source>
</evidence>
<sequence length="250" mass="27623">MAEVTNMLPILSVAGLVKDYRVRRQQGWRHETFRAVDDVSFELPTGGSLAIVGESGSGKTTSARIIVGLERATQGSIRVDGQEWRPTEKVSGRDRRERGGRIQMVFQDPYLSLDRRQTIGSCLDEALRIHTDLERSARAKRVADLLSQVRLDQQIASAHPRQLSGGQRQRVAIARSLAAEPDILVLDEALASLDVSTQAQVLKLLADVRRTTGVAFLFISHDLPIVGQICDSVIVMKDGKVVERGLSVRY</sequence>
<accession>A0ABW2ASZ6</accession>
<evidence type="ECO:0000256" key="1">
    <source>
        <dbReference type="ARBA" id="ARBA00005417"/>
    </source>
</evidence>
<dbReference type="EMBL" id="JBHSWJ010000002">
    <property type="protein sequence ID" value="MFC6714147.1"/>
    <property type="molecule type" value="Genomic_DNA"/>
</dbReference>
<dbReference type="InterPro" id="IPR027417">
    <property type="entry name" value="P-loop_NTPase"/>
</dbReference>
<gene>
    <name evidence="6" type="ORF">ACFQBT_10120</name>
</gene>
<dbReference type="GO" id="GO:0005524">
    <property type="term" value="F:ATP binding"/>
    <property type="evidence" value="ECO:0007669"/>
    <property type="project" value="UniProtKB-KW"/>
</dbReference>
<dbReference type="CDD" id="cd03257">
    <property type="entry name" value="ABC_NikE_OppD_transporters"/>
    <property type="match status" value="1"/>
</dbReference>
<dbReference type="SUPFAM" id="SSF52540">
    <property type="entry name" value="P-loop containing nucleoside triphosphate hydrolases"/>
    <property type="match status" value="1"/>
</dbReference>
<dbReference type="InterPro" id="IPR017871">
    <property type="entry name" value="ABC_transporter-like_CS"/>
</dbReference>
<reference evidence="7" key="1">
    <citation type="journal article" date="2019" name="Int. J. Syst. Evol. Microbiol.">
        <title>The Global Catalogue of Microorganisms (GCM) 10K type strain sequencing project: providing services to taxonomists for standard genome sequencing and annotation.</title>
        <authorList>
            <consortium name="The Broad Institute Genomics Platform"/>
            <consortium name="The Broad Institute Genome Sequencing Center for Infectious Disease"/>
            <person name="Wu L."/>
            <person name="Ma J."/>
        </authorList>
    </citation>
    <scope>NUCLEOTIDE SEQUENCE [LARGE SCALE GENOMIC DNA]</scope>
    <source>
        <strain evidence="7">NBRC 106593</strain>
    </source>
</reference>
<proteinExistence type="inferred from homology"/>
<organism evidence="6 7">
    <name type="scientific">Branchiibius cervicis</name>
    <dbReference type="NCBI Taxonomy" id="908252"/>
    <lineage>
        <taxon>Bacteria</taxon>
        <taxon>Bacillati</taxon>
        <taxon>Actinomycetota</taxon>
        <taxon>Actinomycetes</taxon>
        <taxon>Micrococcales</taxon>
        <taxon>Dermacoccaceae</taxon>
        <taxon>Branchiibius</taxon>
    </lineage>
</organism>
<dbReference type="Proteomes" id="UP001596356">
    <property type="component" value="Unassembled WGS sequence"/>
</dbReference>
<name>A0ABW2ASZ6_9MICO</name>
<evidence type="ECO:0000256" key="4">
    <source>
        <dbReference type="ARBA" id="ARBA00022840"/>
    </source>
</evidence>
<evidence type="ECO:0000256" key="2">
    <source>
        <dbReference type="ARBA" id="ARBA00022448"/>
    </source>
</evidence>
<comment type="similarity">
    <text evidence="1">Belongs to the ABC transporter superfamily.</text>
</comment>
<dbReference type="Gene3D" id="3.40.50.300">
    <property type="entry name" value="P-loop containing nucleotide triphosphate hydrolases"/>
    <property type="match status" value="1"/>
</dbReference>
<dbReference type="PANTHER" id="PTHR43776:SF7">
    <property type="entry name" value="D,D-DIPEPTIDE TRANSPORT ATP-BINDING PROTEIN DDPF-RELATED"/>
    <property type="match status" value="1"/>
</dbReference>
<dbReference type="SMART" id="SM00382">
    <property type="entry name" value="AAA"/>
    <property type="match status" value="1"/>
</dbReference>
<keyword evidence="3" id="KW-0547">Nucleotide-binding</keyword>
<feature type="domain" description="ABC transporter" evidence="5">
    <location>
        <begin position="17"/>
        <end position="250"/>
    </location>
</feature>
<evidence type="ECO:0000256" key="3">
    <source>
        <dbReference type="ARBA" id="ARBA00022741"/>
    </source>
</evidence>
<evidence type="ECO:0000313" key="6">
    <source>
        <dbReference type="EMBL" id="MFC6714147.1"/>
    </source>
</evidence>
<dbReference type="PROSITE" id="PS50893">
    <property type="entry name" value="ABC_TRANSPORTER_2"/>
    <property type="match status" value="1"/>
</dbReference>
<dbReference type="RefSeq" id="WP_377822418.1">
    <property type="nucleotide sequence ID" value="NZ_JBHSWJ010000002.1"/>
</dbReference>
<dbReference type="PANTHER" id="PTHR43776">
    <property type="entry name" value="TRANSPORT ATP-BINDING PROTEIN"/>
    <property type="match status" value="1"/>
</dbReference>